<proteinExistence type="predicted"/>
<dbReference type="SUPFAM" id="SSF56042">
    <property type="entry name" value="PurM C-terminal domain-like"/>
    <property type="match status" value="1"/>
</dbReference>
<keyword evidence="2" id="KW-0547">Nucleotide-binding</keyword>
<dbReference type="Gene3D" id="3.90.650.10">
    <property type="entry name" value="PurM-like C-terminal domain"/>
    <property type="match status" value="1"/>
</dbReference>
<dbReference type="EMBL" id="OMKW01000003">
    <property type="protein sequence ID" value="SPF30156.1"/>
    <property type="molecule type" value="Genomic_DNA"/>
</dbReference>
<dbReference type="InterPro" id="IPR016188">
    <property type="entry name" value="PurM-like_N"/>
</dbReference>
<feature type="domain" description="PurM-like N-terminal" evidence="6">
    <location>
        <begin position="428"/>
        <end position="537"/>
    </location>
</feature>
<evidence type="ECO:0000313" key="10">
    <source>
        <dbReference type="Proteomes" id="UP000244932"/>
    </source>
</evidence>
<feature type="domain" description="FAD/NAD(P)-binding" evidence="8">
    <location>
        <begin position="10"/>
        <end position="294"/>
    </location>
</feature>
<dbReference type="Gene3D" id="3.30.1330.10">
    <property type="entry name" value="PurM-like, N-terminal domain"/>
    <property type="match status" value="1"/>
</dbReference>
<dbReference type="SUPFAM" id="SSF51905">
    <property type="entry name" value="FAD/NAD(P)-binding domain"/>
    <property type="match status" value="2"/>
</dbReference>
<evidence type="ECO:0000256" key="2">
    <source>
        <dbReference type="ARBA" id="ARBA00022741"/>
    </source>
</evidence>
<dbReference type="GO" id="GO:0016260">
    <property type="term" value="P:selenocysteine biosynthetic process"/>
    <property type="evidence" value="ECO:0007669"/>
    <property type="project" value="TreeGrafter"/>
</dbReference>
<dbReference type="GO" id="GO:0005737">
    <property type="term" value="C:cytoplasm"/>
    <property type="evidence" value="ECO:0007669"/>
    <property type="project" value="TreeGrafter"/>
</dbReference>
<evidence type="ECO:0000256" key="1">
    <source>
        <dbReference type="ARBA" id="ARBA00022679"/>
    </source>
</evidence>
<dbReference type="InterPro" id="IPR004536">
    <property type="entry name" value="SPS/SelD"/>
</dbReference>
<dbReference type="NCBIfam" id="TIGR00476">
    <property type="entry name" value="selD"/>
    <property type="match status" value="1"/>
</dbReference>
<dbReference type="InterPro" id="IPR036676">
    <property type="entry name" value="PurM-like_C_sf"/>
</dbReference>
<dbReference type="RefSeq" id="WP_108782873.1">
    <property type="nucleotide sequence ID" value="NZ_OMKW01000003.1"/>
</dbReference>
<dbReference type="OrthoDB" id="9767928at2"/>
<keyword evidence="3 9" id="KW-0418">Kinase</keyword>
<name>A0A2R8AD42_9RHOB</name>
<protein>
    <submittedName>
        <fullName evidence="9">Selenide, water dikinase</fullName>
        <ecNumber evidence="9">2.7.9.3</ecNumber>
    </submittedName>
</protein>
<dbReference type="InterPro" id="IPR036921">
    <property type="entry name" value="PurM-like_N_sf"/>
</dbReference>
<evidence type="ECO:0000259" key="7">
    <source>
        <dbReference type="Pfam" id="PF02769"/>
    </source>
</evidence>
<dbReference type="Pfam" id="PF02769">
    <property type="entry name" value="AIRS_C"/>
    <property type="match status" value="1"/>
</dbReference>
<dbReference type="GO" id="GO:0005524">
    <property type="term" value="F:ATP binding"/>
    <property type="evidence" value="ECO:0007669"/>
    <property type="project" value="UniProtKB-KW"/>
</dbReference>
<keyword evidence="4" id="KW-0067">ATP-binding</keyword>
<keyword evidence="10" id="KW-1185">Reference proteome</keyword>
<accession>A0A2R8AD42</accession>
<dbReference type="InterPro" id="IPR017584">
    <property type="entry name" value="Pyridine_nucleo_diS_OxRdtase_N"/>
</dbReference>
<dbReference type="Pfam" id="PF00586">
    <property type="entry name" value="AIRS"/>
    <property type="match status" value="1"/>
</dbReference>
<feature type="domain" description="PurM-like C-terminal" evidence="7">
    <location>
        <begin position="547"/>
        <end position="708"/>
    </location>
</feature>
<organism evidence="9 10">
    <name type="scientific">Pontivivens insulae</name>
    <dbReference type="NCBI Taxonomy" id="1639689"/>
    <lineage>
        <taxon>Bacteria</taxon>
        <taxon>Pseudomonadati</taxon>
        <taxon>Pseudomonadota</taxon>
        <taxon>Alphaproteobacteria</taxon>
        <taxon>Rhodobacterales</taxon>
        <taxon>Paracoccaceae</taxon>
        <taxon>Pontivivens</taxon>
    </lineage>
</organism>
<dbReference type="PANTHER" id="PTHR10256">
    <property type="entry name" value="SELENIDE, WATER DIKINASE"/>
    <property type="match status" value="1"/>
</dbReference>
<dbReference type="Proteomes" id="UP000244932">
    <property type="component" value="Unassembled WGS sequence"/>
</dbReference>
<keyword evidence="5" id="KW-0711">Selenium</keyword>
<dbReference type="PANTHER" id="PTHR10256:SF0">
    <property type="entry name" value="INACTIVE SELENIDE, WATER DIKINASE-LIKE PROTEIN-RELATED"/>
    <property type="match status" value="1"/>
</dbReference>
<evidence type="ECO:0000259" key="8">
    <source>
        <dbReference type="Pfam" id="PF07992"/>
    </source>
</evidence>
<dbReference type="InterPro" id="IPR010918">
    <property type="entry name" value="PurM-like_C_dom"/>
</dbReference>
<dbReference type="Gene3D" id="3.50.50.100">
    <property type="match status" value="1"/>
</dbReference>
<dbReference type="GO" id="GO:0016491">
    <property type="term" value="F:oxidoreductase activity"/>
    <property type="evidence" value="ECO:0007669"/>
    <property type="project" value="InterPro"/>
</dbReference>
<gene>
    <name evidence="9" type="primary">selD</name>
    <name evidence="9" type="ORF">POI8812_02488</name>
</gene>
<dbReference type="InterPro" id="IPR036188">
    <property type="entry name" value="FAD/NAD-bd_sf"/>
</dbReference>
<dbReference type="SUPFAM" id="SSF55326">
    <property type="entry name" value="PurM N-terminal domain-like"/>
    <property type="match status" value="1"/>
</dbReference>
<dbReference type="NCBIfam" id="TIGR03169">
    <property type="entry name" value="Nterm_to_SelD"/>
    <property type="match status" value="1"/>
</dbReference>
<dbReference type="GO" id="GO:0004756">
    <property type="term" value="F:selenide, water dikinase activity"/>
    <property type="evidence" value="ECO:0007669"/>
    <property type="project" value="UniProtKB-EC"/>
</dbReference>
<dbReference type="CDD" id="cd02195">
    <property type="entry name" value="SelD"/>
    <property type="match status" value="1"/>
</dbReference>
<evidence type="ECO:0000256" key="4">
    <source>
        <dbReference type="ARBA" id="ARBA00022840"/>
    </source>
</evidence>
<evidence type="ECO:0000259" key="6">
    <source>
        <dbReference type="Pfam" id="PF00586"/>
    </source>
</evidence>
<sequence>MKSSAPVTRDIALIGGGHTHALVLRKWGMTPLPGARLTLITPEPTAPYTGMLPGHVAGHYPRELLDIDLMRLARFAGARIILAPMTGLDPAAGRVRVAGRPDIEFDVASINIGITSQLPGTPVEMEHAVPAKPLGPFADRWAAFCTDAGNGDGKSIVVIGGGVGGTELAMAMKHRLPAASVTVVEAASALSDTSARTGRAVRRALTQLGVTLREQCGQAKPLRDAVETCDDILPSDFTVTVAGACPPDALQRLGLPLADGFISVDRFLRSTGAQNIFSAGDCVHMTASPRVKAGVFAVRQAPILFDNLRAAAMGRSLRPYKPQKDYLKLISLGAREAVADWKGFAPSGSRLWTWKDKIDRDFMQQFSDLPPMTRTDDLPREAASGVRQMVQAQPLCGGCGAKVGAGTLRETLALLPAPTRPDVLRGAGDDAALLRADGRFQALSTDHFRAFIEDPYLLTRIAALHAMGDVWAMGGTPQAALSQLILPRMADAPQARLLSEITQAASQTFADAGADLVGGHSSLGAELTVGFTVTGLVEHPIGVDGAQAGDALILTKPIGTGTILAADMQYQAPGAVVKVALDSMAQSSGPAAVQLAPFAHAMTDITGFGLAGHLLSMLEGAGLRAKLSEVPLLDGAEALSAAGHRSSLFPQNSVRRDLVTGPVGPVRDLMFDPQTAGGLLAAVPGDQAEQILAKLGQHARIIGMVEEGSLGIDLPPS</sequence>
<reference evidence="9 10" key="1">
    <citation type="submission" date="2018-03" db="EMBL/GenBank/DDBJ databases">
        <authorList>
            <person name="Keele B.F."/>
        </authorList>
    </citation>
    <scope>NUCLEOTIDE SEQUENCE [LARGE SCALE GENOMIC DNA]</scope>
    <source>
        <strain evidence="9 10">CeCT 8812</strain>
    </source>
</reference>
<evidence type="ECO:0000256" key="3">
    <source>
        <dbReference type="ARBA" id="ARBA00022777"/>
    </source>
</evidence>
<evidence type="ECO:0000256" key="5">
    <source>
        <dbReference type="ARBA" id="ARBA00023266"/>
    </source>
</evidence>
<dbReference type="AlphaFoldDB" id="A0A2R8AD42"/>
<keyword evidence="1 9" id="KW-0808">Transferase</keyword>
<dbReference type="EC" id="2.7.9.3" evidence="9"/>
<dbReference type="InterPro" id="IPR023753">
    <property type="entry name" value="FAD/NAD-binding_dom"/>
</dbReference>
<evidence type="ECO:0000313" key="9">
    <source>
        <dbReference type="EMBL" id="SPF30156.1"/>
    </source>
</evidence>
<dbReference type="Pfam" id="PF07992">
    <property type="entry name" value="Pyr_redox_2"/>
    <property type="match status" value="1"/>
</dbReference>